<dbReference type="Proteomes" id="UP000239203">
    <property type="component" value="Unassembled WGS sequence"/>
</dbReference>
<comment type="caution">
    <text evidence="1">The sequence shown here is derived from an EMBL/GenBank/DDBJ whole genome shotgun (WGS) entry which is preliminary data.</text>
</comment>
<dbReference type="AlphaFoldDB" id="A0A2S6GC97"/>
<protein>
    <submittedName>
        <fullName evidence="1">Uncharacterized protein</fullName>
    </submittedName>
</protein>
<organism evidence="1 2">
    <name type="scientific">Actinokineospora auranticolor</name>
    <dbReference type="NCBI Taxonomy" id="155976"/>
    <lineage>
        <taxon>Bacteria</taxon>
        <taxon>Bacillati</taxon>
        <taxon>Actinomycetota</taxon>
        <taxon>Actinomycetes</taxon>
        <taxon>Pseudonocardiales</taxon>
        <taxon>Pseudonocardiaceae</taxon>
        <taxon>Actinokineospora</taxon>
    </lineage>
</organism>
<sequence length="169" mass="17866">MGAFLLAGYLATAHGQAVSVSKCLADFAPADESDVWFSDPVAAARAGERVLGVGFAVEDVPELLVDMRSWHWPAARGLLRVETLPDWHFLGFEPVGFDGGIWHTWGCVGGLVGDVAAATGVRPGGWGLIADEGDARRAAGWLTESGLGDPKVERWFAVKVVDLVPGVNV</sequence>
<reference evidence="1 2" key="1">
    <citation type="submission" date="2018-02" db="EMBL/GenBank/DDBJ databases">
        <title>Genomic Encyclopedia of Archaeal and Bacterial Type Strains, Phase II (KMG-II): from individual species to whole genera.</title>
        <authorList>
            <person name="Goeker M."/>
        </authorList>
    </citation>
    <scope>NUCLEOTIDE SEQUENCE [LARGE SCALE GENOMIC DNA]</scope>
    <source>
        <strain evidence="1 2">YU 961-1</strain>
    </source>
</reference>
<accession>A0A2S6GC97</accession>
<gene>
    <name evidence="1" type="ORF">CLV40_13629</name>
</gene>
<keyword evidence="2" id="KW-1185">Reference proteome</keyword>
<evidence type="ECO:0000313" key="2">
    <source>
        <dbReference type="Proteomes" id="UP000239203"/>
    </source>
</evidence>
<evidence type="ECO:0000313" key="1">
    <source>
        <dbReference type="EMBL" id="PPK62218.1"/>
    </source>
</evidence>
<name>A0A2S6GC97_9PSEU</name>
<proteinExistence type="predicted"/>
<dbReference type="RefSeq" id="WP_181043927.1">
    <property type="nucleotide sequence ID" value="NZ_CP154825.1"/>
</dbReference>
<dbReference type="EMBL" id="PTIX01000036">
    <property type="protein sequence ID" value="PPK62218.1"/>
    <property type="molecule type" value="Genomic_DNA"/>
</dbReference>